<name>A0A7S3Q0Z6_9STRA</name>
<protein>
    <recommendedName>
        <fullName evidence="6">FAD-binding PCMH-type domain-containing protein</fullName>
    </recommendedName>
</protein>
<evidence type="ECO:0000259" key="6">
    <source>
        <dbReference type="PROSITE" id="PS51387"/>
    </source>
</evidence>
<dbReference type="InterPro" id="IPR016167">
    <property type="entry name" value="FAD-bd_PCMH_sub1"/>
</dbReference>
<dbReference type="SUPFAM" id="SSF55103">
    <property type="entry name" value="FAD-linked oxidases, C-terminal domain"/>
    <property type="match status" value="1"/>
</dbReference>
<dbReference type="InterPro" id="IPR016166">
    <property type="entry name" value="FAD-bd_PCMH"/>
</dbReference>
<dbReference type="Gene3D" id="3.30.43.10">
    <property type="entry name" value="Uridine Diphospho-n-acetylenolpyruvylglucosamine Reductase, domain 2"/>
    <property type="match status" value="2"/>
</dbReference>
<feature type="domain" description="FAD-binding PCMH-type" evidence="6">
    <location>
        <begin position="148"/>
        <end position="278"/>
    </location>
</feature>
<dbReference type="PANTHER" id="PTHR43716">
    <property type="entry name" value="D-2-HYDROXYGLUTARATE DEHYDROGENASE, MITOCHONDRIAL"/>
    <property type="match status" value="1"/>
</dbReference>
<comment type="cofactor">
    <cofactor evidence="1">
        <name>FAD</name>
        <dbReference type="ChEBI" id="CHEBI:57692"/>
    </cofactor>
</comment>
<organism evidence="7">
    <name type="scientific">Chaetoceros debilis</name>
    <dbReference type="NCBI Taxonomy" id="122233"/>
    <lineage>
        <taxon>Eukaryota</taxon>
        <taxon>Sar</taxon>
        <taxon>Stramenopiles</taxon>
        <taxon>Ochrophyta</taxon>
        <taxon>Bacillariophyta</taxon>
        <taxon>Coscinodiscophyceae</taxon>
        <taxon>Chaetocerotophycidae</taxon>
        <taxon>Chaetocerotales</taxon>
        <taxon>Chaetocerotaceae</taxon>
        <taxon>Chaetoceros</taxon>
    </lineage>
</organism>
<dbReference type="GO" id="GO:0071949">
    <property type="term" value="F:FAD binding"/>
    <property type="evidence" value="ECO:0007669"/>
    <property type="project" value="InterPro"/>
</dbReference>
<dbReference type="Gene3D" id="3.30.465.10">
    <property type="match status" value="1"/>
</dbReference>
<dbReference type="EMBL" id="HBIO01009047">
    <property type="protein sequence ID" value="CAE0462091.1"/>
    <property type="molecule type" value="Transcribed_RNA"/>
</dbReference>
<evidence type="ECO:0000313" key="7">
    <source>
        <dbReference type="EMBL" id="CAE0462091.1"/>
    </source>
</evidence>
<reference evidence="7" key="1">
    <citation type="submission" date="2021-01" db="EMBL/GenBank/DDBJ databases">
        <authorList>
            <person name="Corre E."/>
            <person name="Pelletier E."/>
            <person name="Niang G."/>
            <person name="Scheremetjew M."/>
            <person name="Finn R."/>
            <person name="Kale V."/>
            <person name="Holt S."/>
            <person name="Cochrane G."/>
            <person name="Meng A."/>
            <person name="Brown T."/>
            <person name="Cohen L."/>
        </authorList>
    </citation>
    <scope>NUCLEOTIDE SEQUENCE</scope>
    <source>
        <strain evidence="7">MM31A-1</strain>
    </source>
</reference>
<dbReference type="PANTHER" id="PTHR43716:SF1">
    <property type="entry name" value="D-2-HYDROXYGLUTARATE DEHYDROGENASE, MITOCHONDRIAL"/>
    <property type="match status" value="1"/>
</dbReference>
<dbReference type="InterPro" id="IPR006094">
    <property type="entry name" value="Oxid_FAD_bind_N"/>
</dbReference>
<sequence length="709" mass="76788">MTNLMNRSMFNSMLKLRQLSAAKGRATNGISRASSTSSSAHQKVSDNANTGVKLSTVAGIAGLSLTAGYAAGNFNNLTSTTSKDSRELPSGLPRGCCSCDSPPVELNLTKSQEDLPSNLASLIGEENVISGLTEDSSNTMYLKGARLGRGKALAIVTPISLQDAVKALEVAVQADCIVIPQGQNTGLTGGSVPREEEDKRPAVIISMRKLNMMFPIDNGEKVVCLAGAGIATLANNLNKWGFPDRESHSTLGSTFLDPTTAAGVAFGSGGTQLRKGPAYTDRALYAKVKQDKWGRHVIELVNTLGIEGIEDTDFHENKGSSIEQLDIYANDIKQGYDRPMASSSDSQHGKAMASDRSYPDNVCECGNDKKGSAVSRCNADTKGELCNRSEGKVLILATVHDTFQRAAEKGSYWVACKDFETTLRFRKEVCLDNAKDLPISMEYMDRDTFDIVDRSGRILANLIKVIGMGSMMGSLWNIKLKIEAMPFDGAELICDKLLHTFNVMCPAILPKKFMKVGKSMDHHVAMTVGEFGEGEKARLLLRMKKFVAENEGKIEIVECDGSSDEMSLTAFRFVAAPAFRTWCVGEDVQGFSVDYALPKNAGEAPPLLGKVGEIDQPVPLKRMRYSHFGCNVVHEDLAYALGVDTHAAKLALKKEVEKDCGGKLPAEHGHGTEYSAPKETQKRWMNMDPLNIMNPGIGGLSSKYKYSSK</sequence>
<dbReference type="InterPro" id="IPR016164">
    <property type="entry name" value="FAD-linked_Oxase-like_C"/>
</dbReference>
<dbReference type="InterPro" id="IPR015409">
    <property type="entry name" value="Lactate_DH_C"/>
</dbReference>
<dbReference type="AlphaFoldDB" id="A0A7S3Q0Z6"/>
<evidence type="ECO:0000256" key="2">
    <source>
        <dbReference type="ARBA" id="ARBA00022630"/>
    </source>
</evidence>
<evidence type="ECO:0000256" key="4">
    <source>
        <dbReference type="ARBA" id="ARBA00023002"/>
    </source>
</evidence>
<proteinExistence type="predicted"/>
<keyword evidence="3" id="KW-0274">FAD</keyword>
<gene>
    <name evidence="7" type="ORF">CDEB00056_LOCUS6932</name>
</gene>
<dbReference type="InterPro" id="IPR016169">
    <property type="entry name" value="FAD-bd_PCMH_sub2"/>
</dbReference>
<dbReference type="GO" id="GO:0016491">
    <property type="term" value="F:oxidoreductase activity"/>
    <property type="evidence" value="ECO:0007669"/>
    <property type="project" value="UniProtKB-KW"/>
</dbReference>
<dbReference type="PROSITE" id="PS51387">
    <property type="entry name" value="FAD_PCMH"/>
    <property type="match status" value="1"/>
</dbReference>
<evidence type="ECO:0000256" key="1">
    <source>
        <dbReference type="ARBA" id="ARBA00001974"/>
    </source>
</evidence>
<dbReference type="Pfam" id="PF01565">
    <property type="entry name" value="FAD_binding_4"/>
    <property type="match status" value="1"/>
</dbReference>
<accession>A0A7S3Q0Z6</accession>
<dbReference type="InterPro" id="IPR051264">
    <property type="entry name" value="FAD-oxidored/transferase_4"/>
</dbReference>
<dbReference type="GO" id="GO:0055085">
    <property type="term" value="P:transmembrane transport"/>
    <property type="evidence" value="ECO:0007669"/>
    <property type="project" value="InterPro"/>
</dbReference>
<feature type="compositionally biased region" description="Low complexity" evidence="5">
    <location>
        <begin position="31"/>
        <end position="40"/>
    </location>
</feature>
<dbReference type="InterPro" id="IPR036318">
    <property type="entry name" value="FAD-bd_PCMH-like_sf"/>
</dbReference>
<evidence type="ECO:0000256" key="5">
    <source>
        <dbReference type="SAM" id="MobiDB-lite"/>
    </source>
</evidence>
<dbReference type="GO" id="GO:0022904">
    <property type="term" value="P:respiratory electron transport chain"/>
    <property type="evidence" value="ECO:0007669"/>
    <property type="project" value="TreeGrafter"/>
</dbReference>
<dbReference type="Pfam" id="PF09330">
    <property type="entry name" value="Lact-deh-memb"/>
    <property type="match status" value="1"/>
</dbReference>
<keyword evidence="4" id="KW-0560">Oxidoreductase</keyword>
<dbReference type="SUPFAM" id="SSF56176">
    <property type="entry name" value="FAD-binding/transporter-associated domain-like"/>
    <property type="match status" value="1"/>
</dbReference>
<feature type="region of interest" description="Disordered" evidence="5">
    <location>
        <begin position="25"/>
        <end position="45"/>
    </location>
</feature>
<evidence type="ECO:0000256" key="3">
    <source>
        <dbReference type="ARBA" id="ARBA00022827"/>
    </source>
</evidence>
<keyword evidence="2" id="KW-0285">Flavoprotein</keyword>